<dbReference type="PRINTS" id="PR00038">
    <property type="entry name" value="HTHLUXR"/>
</dbReference>
<sequence length="296" mass="32823">MGDFRETRVFVDAIQKAQTPAAICNVLIAFTQRFGLHTVCAGTLPPRGAAPGDQVGHLVLSSWPQEWIDRYVSRGYIFHDPIVKHVRESGNAVLWRDILNDVEETRQTSKMISEARGFKLVDGIAMSFPTLEGSQIIMSFGGEEAELSKKDLGVVSFAATCAVAHALGLRGADRYRDLDTMEKECLQLAARGRSHCEISERLCIDHDEVTHHIEQAKRKLGPGHTLYRLGEAPRLTPREKECLEWAAFGKSEWEVSQILGISEHTAEKHLLNAKTKLGAANRVHAVAEAIRCGVFD</sequence>
<dbReference type="PANTHER" id="PTHR44688">
    <property type="entry name" value="DNA-BINDING TRANSCRIPTIONAL ACTIVATOR DEVR_DOSR"/>
    <property type="match status" value="1"/>
</dbReference>
<dbReference type="Gene3D" id="1.10.10.10">
    <property type="entry name" value="Winged helix-like DNA-binding domain superfamily/Winged helix DNA-binding domain"/>
    <property type="match status" value="2"/>
</dbReference>
<keyword evidence="3" id="KW-0804">Transcription</keyword>
<dbReference type="RefSeq" id="WP_317561422.1">
    <property type="nucleotide sequence ID" value="NZ_JAWLIP010000005.1"/>
</dbReference>
<name>A0ABU4AL83_9HYPH</name>
<dbReference type="SUPFAM" id="SSF75516">
    <property type="entry name" value="Pheromone-binding domain of LuxR-like quorum-sensing transcription factors"/>
    <property type="match status" value="1"/>
</dbReference>
<evidence type="ECO:0000256" key="1">
    <source>
        <dbReference type="ARBA" id="ARBA00023015"/>
    </source>
</evidence>
<dbReference type="InterPro" id="IPR036388">
    <property type="entry name" value="WH-like_DNA-bd_sf"/>
</dbReference>
<organism evidence="5 6">
    <name type="scientific">Nitratireductor aquimarinus</name>
    <dbReference type="NCBI Taxonomy" id="889300"/>
    <lineage>
        <taxon>Bacteria</taxon>
        <taxon>Pseudomonadati</taxon>
        <taxon>Pseudomonadota</taxon>
        <taxon>Alphaproteobacteria</taxon>
        <taxon>Hyphomicrobiales</taxon>
        <taxon>Phyllobacteriaceae</taxon>
        <taxon>Nitratireductor</taxon>
    </lineage>
</organism>
<keyword evidence="1" id="KW-0805">Transcription regulation</keyword>
<keyword evidence="6" id="KW-1185">Reference proteome</keyword>
<dbReference type="EMBL" id="JAWLIP010000005">
    <property type="protein sequence ID" value="MDV6227012.1"/>
    <property type="molecule type" value="Genomic_DNA"/>
</dbReference>
<dbReference type="Pfam" id="PF00196">
    <property type="entry name" value="GerE"/>
    <property type="match status" value="1"/>
</dbReference>
<dbReference type="Gene3D" id="3.30.450.80">
    <property type="entry name" value="Transcription factor LuxR-like, autoinducer-binding domain"/>
    <property type="match status" value="1"/>
</dbReference>
<dbReference type="Pfam" id="PF03472">
    <property type="entry name" value="Autoind_bind"/>
    <property type="match status" value="1"/>
</dbReference>
<protein>
    <submittedName>
        <fullName evidence="5">Autoinducer binding domain-containing protein</fullName>
    </submittedName>
</protein>
<evidence type="ECO:0000313" key="6">
    <source>
        <dbReference type="Proteomes" id="UP001185659"/>
    </source>
</evidence>
<dbReference type="SUPFAM" id="SSF46894">
    <property type="entry name" value="C-terminal effector domain of the bipartite response regulators"/>
    <property type="match status" value="2"/>
</dbReference>
<keyword evidence="2" id="KW-0238">DNA-binding</keyword>
<dbReference type="SMART" id="SM00421">
    <property type="entry name" value="HTH_LUXR"/>
    <property type="match status" value="2"/>
</dbReference>
<reference evidence="5 6" key="1">
    <citation type="submission" date="2023-10" db="EMBL/GenBank/DDBJ databases">
        <authorList>
            <person name="Venkata Ramana C."/>
            <person name="Sasikala C."/>
            <person name="Dhurka M."/>
        </authorList>
    </citation>
    <scope>NUCLEOTIDE SEQUENCE [LARGE SCALE GENOMIC DNA]</scope>
    <source>
        <strain evidence="5 6">KCTC 32151</strain>
    </source>
</reference>
<dbReference type="InterPro" id="IPR016032">
    <property type="entry name" value="Sig_transdc_resp-reg_C-effctor"/>
</dbReference>
<dbReference type="Proteomes" id="UP001185659">
    <property type="component" value="Unassembled WGS sequence"/>
</dbReference>
<evidence type="ECO:0000313" key="5">
    <source>
        <dbReference type="EMBL" id="MDV6227012.1"/>
    </source>
</evidence>
<feature type="domain" description="HTH luxR-type" evidence="4">
    <location>
        <begin position="228"/>
        <end position="293"/>
    </location>
</feature>
<proteinExistence type="predicted"/>
<comment type="caution">
    <text evidence="5">The sequence shown here is derived from an EMBL/GenBank/DDBJ whole genome shotgun (WGS) entry which is preliminary data.</text>
</comment>
<dbReference type="CDD" id="cd06170">
    <property type="entry name" value="LuxR_C_like"/>
    <property type="match status" value="1"/>
</dbReference>
<dbReference type="PANTHER" id="PTHR44688:SF16">
    <property type="entry name" value="DNA-BINDING TRANSCRIPTIONAL ACTIVATOR DEVR_DOSR"/>
    <property type="match status" value="1"/>
</dbReference>
<evidence type="ECO:0000259" key="4">
    <source>
        <dbReference type="PROSITE" id="PS50043"/>
    </source>
</evidence>
<dbReference type="InterPro" id="IPR036693">
    <property type="entry name" value="TF_LuxR_autoind-bd_dom_sf"/>
</dbReference>
<dbReference type="InterPro" id="IPR000792">
    <property type="entry name" value="Tscrpt_reg_LuxR_C"/>
</dbReference>
<evidence type="ECO:0000256" key="2">
    <source>
        <dbReference type="ARBA" id="ARBA00023125"/>
    </source>
</evidence>
<dbReference type="InterPro" id="IPR005143">
    <property type="entry name" value="TF_LuxR_autoind-bd_dom"/>
</dbReference>
<dbReference type="PROSITE" id="PS50043">
    <property type="entry name" value="HTH_LUXR_2"/>
    <property type="match status" value="1"/>
</dbReference>
<evidence type="ECO:0000256" key="3">
    <source>
        <dbReference type="ARBA" id="ARBA00023163"/>
    </source>
</evidence>
<accession>A0ABU4AL83</accession>
<gene>
    <name evidence="5" type="ORF">R2G56_12010</name>
</gene>